<dbReference type="PANTHER" id="PTHR21666">
    <property type="entry name" value="PEPTIDASE-RELATED"/>
    <property type="match status" value="1"/>
</dbReference>
<feature type="coiled-coil region" evidence="2">
    <location>
        <begin position="156"/>
        <end position="243"/>
    </location>
</feature>
<organism evidence="5 6">
    <name type="scientific">Laceyella tengchongensis</name>
    <dbReference type="NCBI Taxonomy" id="574699"/>
    <lineage>
        <taxon>Bacteria</taxon>
        <taxon>Bacillati</taxon>
        <taxon>Bacillota</taxon>
        <taxon>Bacilli</taxon>
        <taxon>Bacillales</taxon>
        <taxon>Thermoactinomycetaceae</taxon>
        <taxon>Laceyella</taxon>
    </lineage>
</organism>
<dbReference type="InterPro" id="IPR011055">
    <property type="entry name" value="Dup_hybrid_motif"/>
</dbReference>
<evidence type="ECO:0000256" key="1">
    <source>
        <dbReference type="ARBA" id="ARBA00022729"/>
    </source>
</evidence>
<feature type="domain" description="M23ase beta-sheet core" evidence="3">
    <location>
        <begin position="281"/>
        <end position="378"/>
    </location>
</feature>
<sequence>MKRKILVGTLLVTLVFSLMPQGIGLANPTSSSIEQRRQDIKKNDKEIQKLEKKKQLAKQDEQAILAEIDAKEKELNRLEQQVYETEERIKESQRQLDEIEQLMNQKRQSYQNRLRTVYLQGNMFYLQILLKSASFGDFLERINMITMINRSDRQLLDKYNQERRRQAQVQAALNREHKRLEVQNQEVKRSYDELLARMDEHKELIASIDSSLQELEEKNQAAKRELNRLVADAERQAKKREQRQYVSANTHAKDGLLWPVRGGVLTSPFGPRYHPIRHTTRMHEGIDIGAAMGTPIMAAAPGEVIAARPSNGYGYIVVIYHGNGLSTLYAHMYASTVKVRVGDQVKQGQEIAAVGSNGWSTGPHLHFEVHEHSNPVDPMKYFR</sequence>
<keyword evidence="6" id="KW-1185">Reference proteome</keyword>
<evidence type="ECO:0000313" key="6">
    <source>
        <dbReference type="Proteomes" id="UP001157946"/>
    </source>
</evidence>
<reference evidence="5" key="1">
    <citation type="submission" date="2017-05" db="EMBL/GenBank/DDBJ databases">
        <authorList>
            <person name="Varghese N."/>
            <person name="Submissions S."/>
        </authorList>
    </citation>
    <scope>NUCLEOTIDE SEQUENCE</scope>
    <source>
        <strain evidence="5">DSM 45262</strain>
    </source>
</reference>
<dbReference type="Pfam" id="PF24568">
    <property type="entry name" value="CC_PcsB"/>
    <property type="match status" value="1"/>
</dbReference>
<proteinExistence type="predicted"/>
<dbReference type="InterPro" id="IPR050570">
    <property type="entry name" value="Cell_wall_metabolism_enzyme"/>
</dbReference>
<dbReference type="InterPro" id="IPR057309">
    <property type="entry name" value="PcsB_CC"/>
</dbReference>
<feature type="domain" description="Peptidoglycan hydrolase PcsB coiled-coil" evidence="4">
    <location>
        <begin position="97"/>
        <end position="163"/>
    </location>
</feature>
<dbReference type="CDD" id="cd12797">
    <property type="entry name" value="M23_peptidase"/>
    <property type="match status" value="1"/>
</dbReference>
<feature type="coiled-coil region" evidence="2">
    <location>
        <begin position="33"/>
        <end position="109"/>
    </location>
</feature>
<dbReference type="Pfam" id="PF01551">
    <property type="entry name" value="Peptidase_M23"/>
    <property type="match status" value="1"/>
</dbReference>
<accession>A0AA45WRH8</accession>
<dbReference type="EMBL" id="FXTU01000008">
    <property type="protein sequence ID" value="SMP31489.1"/>
    <property type="molecule type" value="Genomic_DNA"/>
</dbReference>
<dbReference type="Gene3D" id="6.10.250.3150">
    <property type="match status" value="1"/>
</dbReference>
<dbReference type="RefSeq" id="WP_102993546.1">
    <property type="nucleotide sequence ID" value="NZ_FXTU01000008.1"/>
</dbReference>
<keyword evidence="5" id="KW-0378">Hydrolase</keyword>
<dbReference type="PANTHER" id="PTHR21666:SF289">
    <property type="entry name" value="L-ALA--D-GLU ENDOPEPTIDASE"/>
    <property type="match status" value="1"/>
</dbReference>
<dbReference type="InterPro" id="IPR016047">
    <property type="entry name" value="M23ase_b-sheet_dom"/>
</dbReference>
<dbReference type="SUPFAM" id="SSF51261">
    <property type="entry name" value="Duplicated hybrid motif"/>
    <property type="match status" value="1"/>
</dbReference>
<keyword evidence="1" id="KW-0732">Signal</keyword>
<protein>
    <submittedName>
        <fullName evidence="5">Septal ring factor EnvC, activator of murein hydrolases AmiA and AmiB</fullName>
    </submittedName>
</protein>
<dbReference type="Proteomes" id="UP001157946">
    <property type="component" value="Unassembled WGS sequence"/>
</dbReference>
<comment type="caution">
    <text evidence="5">The sequence shown here is derived from an EMBL/GenBank/DDBJ whole genome shotgun (WGS) entry which is preliminary data.</text>
</comment>
<dbReference type="GO" id="GO:0004222">
    <property type="term" value="F:metalloendopeptidase activity"/>
    <property type="evidence" value="ECO:0007669"/>
    <property type="project" value="TreeGrafter"/>
</dbReference>
<evidence type="ECO:0000259" key="3">
    <source>
        <dbReference type="Pfam" id="PF01551"/>
    </source>
</evidence>
<dbReference type="Gene3D" id="2.70.70.10">
    <property type="entry name" value="Glucose Permease (Domain IIA)"/>
    <property type="match status" value="1"/>
</dbReference>
<gene>
    <name evidence="5" type="ORF">SAMN06265361_1087</name>
</gene>
<name>A0AA45WRH8_9BACL</name>
<evidence type="ECO:0000313" key="5">
    <source>
        <dbReference type="EMBL" id="SMP31489.1"/>
    </source>
</evidence>
<evidence type="ECO:0000256" key="2">
    <source>
        <dbReference type="SAM" id="Coils"/>
    </source>
</evidence>
<keyword evidence="2" id="KW-0175">Coiled coil</keyword>
<evidence type="ECO:0000259" key="4">
    <source>
        <dbReference type="Pfam" id="PF24568"/>
    </source>
</evidence>
<dbReference type="AlphaFoldDB" id="A0AA45WRH8"/>